<evidence type="ECO:0000313" key="1">
    <source>
        <dbReference type="EMBL" id="NNJ28162.1"/>
    </source>
</evidence>
<dbReference type="EMBL" id="WTPX01000328">
    <property type="protein sequence ID" value="NNJ28162.1"/>
    <property type="molecule type" value="Genomic_DNA"/>
</dbReference>
<gene>
    <name evidence="1" type="ORF">LzC2_42740</name>
</gene>
<keyword evidence="2" id="KW-1185">Reference proteome</keyword>
<organism evidence="1 2">
    <name type="scientific">Alienimonas chondri</name>
    <dbReference type="NCBI Taxonomy" id="2681879"/>
    <lineage>
        <taxon>Bacteria</taxon>
        <taxon>Pseudomonadati</taxon>
        <taxon>Planctomycetota</taxon>
        <taxon>Planctomycetia</taxon>
        <taxon>Planctomycetales</taxon>
        <taxon>Planctomycetaceae</taxon>
        <taxon>Alienimonas</taxon>
    </lineage>
</organism>
<dbReference type="RefSeq" id="WP_171190059.1">
    <property type="nucleotide sequence ID" value="NZ_WTPX01000328.1"/>
</dbReference>
<dbReference type="Proteomes" id="UP000609651">
    <property type="component" value="Unassembled WGS sequence"/>
</dbReference>
<protein>
    <submittedName>
        <fullName evidence="1">Uncharacterized protein</fullName>
    </submittedName>
</protein>
<proteinExistence type="predicted"/>
<comment type="caution">
    <text evidence="1">The sequence shown here is derived from an EMBL/GenBank/DDBJ whole genome shotgun (WGS) entry which is preliminary data.</text>
</comment>
<reference evidence="1 2" key="1">
    <citation type="journal article" date="2020" name="Syst. Appl. Microbiol.">
        <title>Alienimonas chondri sp. nov., a novel planctomycete isolated from the biofilm of the red alga Chondrus crispus.</title>
        <authorList>
            <person name="Vitorino I."/>
            <person name="Albuquerque L."/>
            <person name="Wiegand S."/>
            <person name="Kallscheuer N."/>
            <person name="da Costa M.S."/>
            <person name="Lobo-da-Cunha A."/>
            <person name="Jogler C."/>
            <person name="Lage O.M."/>
        </authorList>
    </citation>
    <scope>NUCLEOTIDE SEQUENCE [LARGE SCALE GENOMIC DNA]</scope>
    <source>
        <strain evidence="1 2">LzC2</strain>
    </source>
</reference>
<sequence length="272" mass="30853">MTDLAARYAALRAEATALAGAPADIRQRAALLHRVYLDSGGNHAFAEIAAHGAQWAYGFFETTGTLGKVISYRYVLNRAEMGRRHAMLQGFADGFKEANRSVFIDTYSQFYLTAELDDPTDAAALVTDDLANALGTIHEANRSGRVLDADVRRELFQRVLRREQTVTVGPKVDEEFAKFDCPILRACVMKPPVRFSYFPKWTWFWFKNFQDTEERVRRAHRCFDIAEQAGWPTVFDTMRRYEVLPNEFFTDPRGYTEGLKRRLSAGSTIAAA</sequence>
<name>A0ABX1VKC5_9PLAN</name>
<accession>A0ABX1VKC5</accession>
<evidence type="ECO:0000313" key="2">
    <source>
        <dbReference type="Proteomes" id="UP000609651"/>
    </source>
</evidence>